<gene>
    <name evidence="3" type="ORF">AKJ17_14520</name>
</gene>
<accession>A0A0M0HKL5</accession>
<proteinExistence type="predicted"/>
<dbReference type="InterPro" id="IPR007813">
    <property type="entry name" value="PilN"/>
</dbReference>
<keyword evidence="4" id="KW-1185">Reference proteome</keyword>
<protein>
    <submittedName>
        <fullName evidence="3">Pilus assembly protein PilN</fullName>
    </submittedName>
</protein>
<keyword evidence="2" id="KW-0812">Transmembrane</keyword>
<dbReference type="Pfam" id="PF05137">
    <property type="entry name" value="PilN"/>
    <property type="match status" value="1"/>
</dbReference>
<organism evidence="3 4">
    <name type="scientific">Vibrio nereis</name>
    <dbReference type="NCBI Taxonomy" id="693"/>
    <lineage>
        <taxon>Bacteria</taxon>
        <taxon>Pseudomonadati</taxon>
        <taxon>Pseudomonadota</taxon>
        <taxon>Gammaproteobacteria</taxon>
        <taxon>Vibrionales</taxon>
        <taxon>Vibrionaceae</taxon>
        <taxon>Vibrio</taxon>
    </lineage>
</organism>
<feature type="transmembrane region" description="Helical" evidence="2">
    <location>
        <begin position="21"/>
        <end position="44"/>
    </location>
</feature>
<dbReference type="InterPro" id="IPR052534">
    <property type="entry name" value="Extracell_DNA_Util/SecSys_Comp"/>
</dbReference>
<dbReference type="PATRIC" id="fig|693.5.peg.2968"/>
<evidence type="ECO:0000313" key="3">
    <source>
        <dbReference type="EMBL" id="KOO02614.1"/>
    </source>
</evidence>
<keyword evidence="1" id="KW-0175">Coiled coil</keyword>
<name>A0A0M0HKL5_VIBNE</name>
<keyword evidence="2" id="KW-0472">Membrane</keyword>
<evidence type="ECO:0000256" key="1">
    <source>
        <dbReference type="SAM" id="Coils"/>
    </source>
</evidence>
<dbReference type="PANTHER" id="PTHR40278:SF2">
    <property type="entry name" value="TYPE IV PILUS INNER MEMBRANE COMPONENT PILN"/>
    <property type="match status" value="1"/>
</dbReference>
<evidence type="ECO:0000313" key="4">
    <source>
        <dbReference type="Proteomes" id="UP000037515"/>
    </source>
</evidence>
<dbReference type="GO" id="GO:0043683">
    <property type="term" value="P:type IV pilus assembly"/>
    <property type="evidence" value="ECO:0007669"/>
    <property type="project" value="TreeGrafter"/>
</dbReference>
<keyword evidence="2" id="KW-1133">Transmembrane helix</keyword>
<dbReference type="EMBL" id="LHPJ01000014">
    <property type="protein sequence ID" value="KOO02614.1"/>
    <property type="molecule type" value="Genomic_DNA"/>
</dbReference>
<dbReference type="GO" id="GO:0043107">
    <property type="term" value="P:type IV pilus-dependent motility"/>
    <property type="evidence" value="ECO:0007669"/>
    <property type="project" value="TreeGrafter"/>
</dbReference>
<dbReference type="RefSeq" id="WP_053396539.1">
    <property type="nucleotide sequence ID" value="NZ_LHPJ01000014.1"/>
</dbReference>
<evidence type="ECO:0000256" key="2">
    <source>
        <dbReference type="SAM" id="Phobius"/>
    </source>
</evidence>
<dbReference type="AlphaFoldDB" id="A0A0M0HKL5"/>
<reference evidence="4" key="1">
    <citation type="submission" date="2015-08" db="EMBL/GenBank/DDBJ databases">
        <title>Vibrio galatheae sp. nov., a novel member of the Vibrionaceae family isolated from the Solomon Islands.</title>
        <authorList>
            <person name="Giubergia S."/>
            <person name="Machado H."/>
            <person name="Mateiu R.V."/>
            <person name="Gram L."/>
        </authorList>
    </citation>
    <scope>NUCLEOTIDE SEQUENCE [LARGE SCALE GENOMIC DNA]</scope>
    <source>
        <strain evidence="4">DSM 19584</strain>
    </source>
</reference>
<comment type="caution">
    <text evidence="3">The sequence shown here is derived from an EMBL/GenBank/DDBJ whole genome shotgun (WGS) entry which is preliminary data.</text>
</comment>
<dbReference type="OrthoDB" id="5296173at2"/>
<dbReference type="STRING" id="693.AKJ17_14520"/>
<dbReference type="Proteomes" id="UP000037515">
    <property type="component" value="Unassembled WGS sequence"/>
</dbReference>
<dbReference type="PANTHER" id="PTHR40278">
    <property type="entry name" value="DNA UTILIZATION PROTEIN HOFN"/>
    <property type="match status" value="1"/>
</dbReference>
<feature type="coiled-coil region" evidence="1">
    <location>
        <begin position="58"/>
        <end position="92"/>
    </location>
</feature>
<sequence>MLHSVNLLPWREELRARHKQRFISMLVLGVFIAVFLQWGIGVYFQKQEQAQQARLQYLNSYIAQQDREIEALKKVEQEHKALLTRLSVVEKLQEKRNKATDFMNVVPSLIPEGVYVDKIKMNGLHVRISGISDTTSRLATMLDNLESSPVIRDVEMHSIVHDKPRFGKKFQTFKVSFSFAPETTVTSEGVQNG</sequence>